<evidence type="ECO:0000313" key="3">
    <source>
        <dbReference type="EMBL" id="VDP32012.1"/>
    </source>
</evidence>
<dbReference type="OrthoDB" id="6283219at2759"/>
<proteinExistence type="predicted"/>
<evidence type="ECO:0000256" key="2">
    <source>
        <dbReference type="SAM" id="MobiDB-lite"/>
    </source>
</evidence>
<sequence length="185" mass="21078">MESVSVLHSKSPSSRATSTELKLEQELKLAQLCIKKLELEAETSKCISEAERNLTKQISMLEEEELSVVSGHNSRPRSPQHGEKLKRITVARYTSDPACLLDHLISACEGEAAEAIQRCTDLEPQESYEEALHILERRFGGPHMIARYLMKQLRRSWTHLHKPTDSSRLKNRKPESQTTMSDKLQ</sequence>
<keyword evidence="4" id="KW-1185">Reference proteome</keyword>
<feature type="compositionally biased region" description="Polar residues" evidence="2">
    <location>
        <begin position="176"/>
        <end position="185"/>
    </location>
</feature>
<name>A0A183A226_9TREM</name>
<dbReference type="Proteomes" id="UP000272942">
    <property type="component" value="Unassembled WGS sequence"/>
</dbReference>
<keyword evidence="1" id="KW-0175">Coiled coil</keyword>
<feature type="compositionally biased region" description="Basic and acidic residues" evidence="2">
    <location>
        <begin position="162"/>
        <end position="175"/>
    </location>
</feature>
<accession>A0A183A226</accession>
<feature type="coiled-coil region" evidence="1">
    <location>
        <begin position="20"/>
        <end position="67"/>
    </location>
</feature>
<evidence type="ECO:0000256" key="1">
    <source>
        <dbReference type="SAM" id="Coils"/>
    </source>
</evidence>
<protein>
    <submittedName>
        <fullName evidence="5">SB domain-containing protein</fullName>
    </submittedName>
</protein>
<dbReference type="EMBL" id="UZAN01004678">
    <property type="protein sequence ID" value="VDP32012.1"/>
    <property type="molecule type" value="Genomic_DNA"/>
</dbReference>
<dbReference type="WBParaSite" id="ECPE_0000101101-mRNA-1">
    <property type="protein sequence ID" value="ECPE_0000101101-mRNA-1"/>
    <property type="gene ID" value="ECPE_0000101101"/>
</dbReference>
<feature type="region of interest" description="Disordered" evidence="2">
    <location>
        <begin position="159"/>
        <end position="185"/>
    </location>
</feature>
<evidence type="ECO:0000313" key="4">
    <source>
        <dbReference type="Proteomes" id="UP000272942"/>
    </source>
</evidence>
<reference evidence="5" key="1">
    <citation type="submission" date="2016-06" db="UniProtKB">
        <authorList>
            <consortium name="WormBaseParasite"/>
        </authorList>
    </citation>
    <scope>IDENTIFICATION</scope>
</reference>
<evidence type="ECO:0000313" key="5">
    <source>
        <dbReference type="WBParaSite" id="ECPE_0000101101-mRNA-1"/>
    </source>
</evidence>
<organism evidence="5">
    <name type="scientific">Echinostoma caproni</name>
    <dbReference type="NCBI Taxonomy" id="27848"/>
    <lineage>
        <taxon>Eukaryota</taxon>
        <taxon>Metazoa</taxon>
        <taxon>Spiralia</taxon>
        <taxon>Lophotrochozoa</taxon>
        <taxon>Platyhelminthes</taxon>
        <taxon>Trematoda</taxon>
        <taxon>Digenea</taxon>
        <taxon>Plagiorchiida</taxon>
        <taxon>Echinostomata</taxon>
        <taxon>Echinostomatoidea</taxon>
        <taxon>Echinostomatidae</taxon>
        <taxon>Echinostoma</taxon>
    </lineage>
</organism>
<reference evidence="3 4" key="2">
    <citation type="submission" date="2018-11" db="EMBL/GenBank/DDBJ databases">
        <authorList>
            <consortium name="Pathogen Informatics"/>
        </authorList>
    </citation>
    <scope>NUCLEOTIDE SEQUENCE [LARGE SCALE GENOMIC DNA]</scope>
    <source>
        <strain evidence="3 4">Egypt</strain>
    </source>
</reference>
<gene>
    <name evidence="3" type="ORF">ECPE_LOCUS1011</name>
</gene>
<dbReference type="AlphaFoldDB" id="A0A183A226"/>